<dbReference type="Proteomes" id="UP000235050">
    <property type="component" value="Unassembled WGS sequence"/>
</dbReference>
<proteinExistence type="predicted"/>
<accession>A0A2N5J9D6</accession>
<feature type="transmembrane region" description="Helical" evidence="1">
    <location>
        <begin position="153"/>
        <end position="178"/>
    </location>
</feature>
<evidence type="ECO:0000313" key="3">
    <source>
        <dbReference type="EMBL" id="PLS30822.1"/>
    </source>
</evidence>
<organism evidence="3 4">
    <name type="scientific">Bifidobacterium margollesii</name>
    <dbReference type="NCBI Taxonomy" id="2020964"/>
    <lineage>
        <taxon>Bacteria</taxon>
        <taxon>Bacillati</taxon>
        <taxon>Actinomycetota</taxon>
        <taxon>Actinomycetes</taxon>
        <taxon>Bifidobacteriales</taxon>
        <taxon>Bifidobacteriaceae</taxon>
        <taxon>Bifidobacterium</taxon>
    </lineage>
</organism>
<evidence type="ECO:0000259" key="2">
    <source>
        <dbReference type="Pfam" id="PF12158"/>
    </source>
</evidence>
<protein>
    <recommendedName>
        <fullName evidence="2">DUF3592 domain-containing protein</fullName>
    </recommendedName>
</protein>
<keyword evidence="1" id="KW-1133">Transmembrane helix</keyword>
<dbReference type="AlphaFoldDB" id="A0A2N5J9D6"/>
<feature type="domain" description="DUF3592" evidence="2">
    <location>
        <begin position="77"/>
        <end position="149"/>
    </location>
</feature>
<keyword evidence="4" id="KW-1185">Reference proteome</keyword>
<dbReference type="RefSeq" id="WP_165782786.1">
    <property type="nucleotide sequence ID" value="NZ_NMWU01000024.1"/>
</dbReference>
<reference evidence="3 4" key="1">
    <citation type="submission" date="2017-07" db="EMBL/GenBank/DDBJ databases">
        <title>Bifidobacterium novel species.</title>
        <authorList>
            <person name="Lugli G.A."/>
            <person name="Milani C."/>
            <person name="Duranti S."/>
            <person name="Mangifesta M."/>
        </authorList>
    </citation>
    <scope>NUCLEOTIDE SEQUENCE [LARGE SCALE GENOMIC DNA]</scope>
    <source>
        <strain evidence="4">Uis1B</strain>
    </source>
</reference>
<evidence type="ECO:0000313" key="4">
    <source>
        <dbReference type="Proteomes" id="UP000235050"/>
    </source>
</evidence>
<evidence type="ECO:0000256" key="1">
    <source>
        <dbReference type="SAM" id="Phobius"/>
    </source>
</evidence>
<sequence length="181" mass="19808">MASDIHGTPESPYGIESSYGTDQRPIRNIGNNRGFWSRWSWAVFCGLFTIVGAALLVPSAGALISEINLLRDCTEITDGTVTQLIFNPADPSDDDSSDSWTPVFRYGASGKIYEQRYSVASSPPQYEEGEAVTIRYDPADPNRYVVEGNYSPLILYGVITIMCLAFASVLPVAIVIAVRSR</sequence>
<dbReference type="EMBL" id="NMWU01000024">
    <property type="protein sequence ID" value="PLS30822.1"/>
    <property type="molecule type" value="Genomic_DNA"/>
</dbReference>
<dbReference type="Pfam" id="PF12158">
    <property type="entry name" value="DUF3592"/>
    <property type="match status" value="1"/>
</dbReference>
<keyword evidence="1" id="KW-0812">Transmembrane</keyword>
<keyword evidence="1" id="KW-0472">Membrane</keyword>
<name>A0A2N5J9D6_9BIFI</name>
<feature type="transmembrane region" description="Helical" evidence="1">
    <location>
        <begin position="41"/>
        <end position="64"/>
    </location>
</feature>
<dbReference type="InterPro" id="IPR021994">
    <property type="entry name" value="DUF3592"/>
</dbReference>
<gene>
    <name evidence="3" type="ORF">Uis1B_1404</name>
</gene>
<comment type="caution">
    <text evidence="3">The sequence shown here is derived from an EMBL/GenBank/DDBJ whole genome shotgun (WGS) entry which is preliminary data.</text>
</comment>